<reference evidence="5 6" key="1">
    <citation type="submission" date="2013-03" db="EMBL/GenBank/DDBJ databases">
        <title>The Genome Sequence of Capronia coronata CBS 617.96.</title>
        <authorList>
            <consortium name="The Broad Institute Genomics Platform"/>
            <person name="Cuomo C."/>
            <person name="de Hoog S."/>
            <person name="Gorbushina A."/>
            <person name="Walker B."/>
            <person name="Young S.K."/>
            <person name="Zeng Q."/>
            <person name="Gargeya S."/>
            <person name="Fitzgerald M."/>
            <person name="Haas B."/>
            <person name="Abouelleil A."/>
            <person name="Allen A.W."/>
            <person name="Alvarado L."/>
            <person name="Arachchi H.M."/>
            <person name="Berlin A.M."/>
            <person name="Chapman S.B."/>
            <person name="Gainer-Dewar J."/>
            <person name="Goldberg J."/>
            <person name="Griggs A."/>
            <person name="Gujja S."/>
            <person name="Hansen M."/>
            <person name="Howarth C."/>
            <person name="Imamovic A."/>
            <person name="Ireland A."/>
            <person name="Larimer J."/>
            <person name="McCowan C."/>
            <person name="Murphy C."/>
            <person name="Pearson M."/>
            <person name="Poon T.W."/>
            <person name="Priest M."/>
            <person name="Roberts A."/>
            <person name="Saif S."/>
            <person name="Shea T."/>
            <person name="Sisk P."/>
            <person name="Sykes S."/>
            <person name="Wortman J."/>
            <person name="Nusbaum C."/>
            <person name="Birren B."/>
        </authorList>
    </citation>
    <scope>NUCLEOTIDE SEQUENCE [LARGE SCALE GENOMIC DNA]</scope>
    <source>
        <strain evidence="5 6">CBS 617.96</strain>
    </source>
</reference>
<dbReference type="eggNOG" id="ENOG502S175">
    <property type="taxonomic scope" value="Eukaryota"/>
</dbReference>
<dbReference type="InterPro" id="IPR046347">
    <property type="entry name" value="bZIP_sf"/>
</dbReference>
<feature type="domain" description="BZIP" evidence="4">
    <location>
        <begin position="94"/>
        <end position="157"/>
    </location>
</feature>
<dbReference type="PROSITE" id="PS50217">
    <property type="entry name" value="BZIP"/>
    <property type="match status" value="1"/>
</dbReference>
<evidence type="ECO:0000313" key="5">
    <source>
        <dbReference type="EMBL" id="EXJ86252.1"/>
    </source>
</evidence>
<comment type="subcellular location">
    <subcellularLocation>
        <location evidence="1">Nucleus</location>
    </subcellularLocation>
</comment>
<evidence type="ECO:0000256" key="1">
    <source>
        <dbReference type="ARBA" id="ARBA00004123"/>
    </source>
</evidence>
<evidence type="ECO:0000256" key="3">
    <source>
        <dbReference type="SAM" id="MobiDB-lite"/>
    </source>
</evidence>
<dbReference type="PROSITE" id="PS00036">
    <property type="entry name" value="BZIP_BASIC"/>
    <property type="match status" value="1"/>
</dbReference>
<dbReference type="AlphaFoldDB" id="W9Y0B2"/>
<dbReference type="Gene3D" id="1.20.5.170">
    <property type="match status" value="1"/>
</dbReference>
<organism evidence="5 6">
    <name type="scientific">Capronia coronata CBS 617.96</name>
    <dbReference type="NCBI Taxonomy" id="1182541"/>
    <lineage>
        <taxon>Eukaryota</taxon>
        <taxon>Fungi</taxon>
        <taxon>Dikarya</taxon>
        <taxon>Ascomycota</taxon>
        <taxon>Pezizomycotina</taxon>
        <taxon>Eurotiomycetes</taxon>
        <taxon>Chaetothyriomycetidae</taxon>
        <taxon>Chaetothyriales</taxon>
        <taxon>Herpotrichiellaceae</taxon>
        <taxon>Capronia</taxon>
    </lineage>
</organism>
<dbReference type="Proteomes" id="UP000019484">
    <property type="component" value="Unassembled WGS sequence"/>
</dbReference>
<dbReference type="GO" id="GO:0001228">
    <property type="term" value="F:DNA-binding transcription activator activity, RNA polymerase II-specific"/>
    <property type="evidence" value="ECO:0007669"/>
    <property type="project" value="TreeGrafter"/>
</dbReference>
<accession>W9Y0B2</accession>
<dbReference type="GeneID" id="19161489"/>
<protein>
    <recommendedName>
        <fullName evidence="4">BZIP domain-containing protein</fullName>
    </recommendedName>
</protein>
<keyword evidence="6" id="KW-1185">Reference proteome</keyword>
<dbReference type="PANTHER" id="PTHR40621:SF6">
    <property type="entry name" value="AP-1-LIKE TRANSCRIPTION FACTOR YAP1-RELATED"/>
    <property type="match status" value="1"/>
</dbReference>
<keyword evidence="2" id="KW-0539">Nucleus</keyword>
<dbReference type="STRING" id="1182541.W9Y0B2"/>
<dbReference type="InterPro" id="IPR050936">
    <property type="entry name" value="AP-1-like"/>
</dbReference>
<dbReference type="SUPFAM" id="SSF57959">
    <property type="entry name" value="Leucine zipper domain"/>
    <property type="match status" value="1"/>
</dbReference>
<dbReference type="InterPro" id="IPR004827">
    <property type="entry name" value="bZIP"/>
</dbReference>
<gene>
    <name evidence="5" type="ORF">A1O1_06622</name>
</gene>
<evidence type="ECO:0000259" key="4">
    <source>
        <dbReference type="PROSITE" id="PS50217"/>
    </source>
</evidence>
<dbReference type="EMBL" id="AMWN01000005">
    <property type="protein sequence ID" value="EXJ86252.1"/>
    <property type="molecule type" value="Genomic_DNA"/>
</dbReference>
<dbReference type="GO" id="GO:0000976">
    <property type="term" value="F:transcription cis-regulatory region binding"/>
    <property type="evidence" value="ECO:0007669"/>
    <property type="project" value="InterPro"/>
</dbReference>
<dbReference type="HOGENOM" id="CLU_1315427_0_0_1"/>
<feature type="compositionally biased region" description="Polar residues" evidence="3">
    <location>
        <begin position="195"/>
        <end position="212"/>
    </location>
</feature>
<dbReference type="Pfam" id="PF00170">
    <property type="entry name" value="bZIP_1"/>
    <property type="match status" value="1"/>
</dbReference>
<dbReference type="RefSeq" id="XP_007725690.1">
    <property type="nucleotide sequence ID" value="XM_007727500.1"/>
</dbReference>
<evidence type="ECO:0000256" key="2">
    <source>
        <dbReference type="ARBA" id="ARBA00023242"/>
    </source>
</evidence>
<evidence type="ECO:0000313" key="6">
    <source>
        <dbReference type="Proteomes" id="UP000019484"/>
    </source>
</evidence>
<name>W9Y0B2_9EURO</name>
<dbReference type="GO" id="GO:0090575">
    <property type="term" value="C:RNA polymerase II transcription regulator complex"/>
    <property type="evidence" value="ECO:0007669"/>
    <property type="project" value="TreeGrafter"/>
</dbReference>
<dbReference type="PANTHER" id="PTHR40621">
    <property type="entry name" value="TRANSCRIPTION FACTOR KAPC-RELATED"/>
    <property type="match status" value="1"/>
</dbReference>
<feature type="compositionally biased region" description="Basic and acidic residues" evidence="3">
    <location>
        <begin position="93"/>
        <end position="121"/>
    </location>
</feature>
<comment type="caution">
    <text evidence="5">The sequence shown here is derived from an EMBL/GenBank/DDBJ whole genome shotgun (WGS) entry which is preliminary data.</text>
</comment>
<dbReference type="OrthoDB" id="4113238at2759"/>
<feature type="region of interest" description="Disordered" evidence="3">
    <location>
        <begin position="189"/>
        <end position="212"/>
    </location>
</feature>
<proteinExistence type="predicted"/>
<feature type="region of interest" description="Disordered" evidence="3">
    <location>
        <begin position="91"/>
        <end position="121"/>
    </location>
</feature>
<dbReference type="CDD" id="cd14688">
    <property type="entry name" value="bZIP_YAP"/>
    <property type="match status" value="1"/>
</dbReference>
<dbReference type="SMART" id="SM00338">
    <property type="entry name" value="BRLZ"/>
    <property type="match status" value="1"/>
</dbReference>
<sequence length="212" mass="24153">MTDFTSVDGWLQRPDIFLPIDSTFQWDYAGAQSPKNMVNHYNDLLQRAADLYATLDHSFDSISSSSSDASYTSSPAQRVSSASTVVAQVKSSIPDKLERRREQNRSSQRAYRERKERHQKELEGQIADWHQKHKQLSQSYSQQSKEVTRLKMQIEQLNDEISQLQSCSSTLCGSLCESPQEFDLVPFFESDDWSPATTPRPSHASPSRRVSS</sequence>